<dbReference type="PANTHER" id="PTHR14269">
    <property type="entry name" value="CDP-DIACYLGLYCEROL--GLYCEROL-3-PHOSPHATE 3-PHOSPHATIDYLTRANSFERASE-RELATED"/>
    <property type="match status" value="1"/>
</dbReference>
<keyword evidence="13" id="KW-1208">Phospholipid metabolism</keyword>
<evidence type="ECO:0000256" key="8">
    <source>
        <dbReference type="ARBA" id="ARBA00022692"/>
    </source>
</evidence>
<evidence type="ECO:0000256" key="9">
    <source>
        <dbReference type="ARBA" id="ARBA00022989"/>
    </source>
</evidence>
<evidence type="ECO:0000256" key="3">
    <source>
        <dbReference type="ARBA" id="ARBA00010441"/>
    </source>
</evidence>
<dbReference type="Proteomes" id="UP000321491">
    <property type="component" value="Unassembled WGS sequence"/>
</dbReference>
<evidence type="ECO:0000256" key="2">
    <source>
        <dbReference type="ARBA" id="ARBA00004127"/>
    </source>
</evidence>
<feature type="transmembrane region" description="Helical" evidence="16">
    <location>
        <begin position="21"/>
        <end position="53"/>
    </location>
</feature>
<reference evidence="17 18" key="1">
    <citation type="submission" date="2019-07" db="EMBL/GenBank/DDBJ databases">
        <title>Whole genome shotgun sequence of Cerasibacillus quisquiliarum NBRC 102429.</title>
        <authorList>
            <person name="Hosoyama A."/>
            <person name="Uohara A."/>
            <person name="Ohji S."/>
            <person name="Ichikawa N."/>
        </authorList>
    </citation>
    <scope>NUCLEOTIDE SEQUENCE [LARGE SCALE GENOMIC DNA]</scope>
    <source>
        <strain evidence="17 18">NBRC 102429</strain>
    </source>
</reference>
<dbReference type="InterPro" id="IPR004533">
    <property type="entry name" value="CDP-diaglyc--ser_O-PTrfase"/>
</dbReference>
<keyword evidence="18" id="KW-1185">Reference proteome</keyword>
<name>A0A511UYJ6_9BACI</name>
<dbReference type="PANTHER" id="PTHR14269:SF61">
    <property type="entry name" value="CDP-DIACYLGLYCEROL--SERINE O-PHOSPHATIDYLTRANSFERASE"/>
    <property type="match status" value="1"/>
</dbReference>
<dbReference type="GO" id="GO:0008654">
    <property type="term" value="P:phospholipid biosynthetic process"/>
    <property type="evidence" value="ECO:0007669"/>
    <property type="project" value="UniProtKB-KW"/>
</dbReference>
<dbReference type="GO" id="GO:0016020">
    <property type="term" value="C:membrane"/>
    <property type="evidence" value="ECO:0007669"/>
    <property type="project" value="InterPro"/>
</dbReference>
<keyword evidence="8 16" id="KW-0812">Transmembrane</keyword>
<dbReference type="RefSeq" id="WP_146938097.1">
    <property type="nucleotide sequence ID" value="NZ_BJXW01000022.1"/>
</dbReference>
<keyword evidence="10" id="KW-0443">Lipid metabolism</keyword>
<evidence type="ECO:0000256" key="4">
    <source>
        <dbReference type="ARBA" id="ARBA00013174"/>
    </source>
</evidence>
<dbReference type="InterPro" id="IPR043130">
    <property type="entry name" value="CDP-OH_PTrfase_TM_dom"/>
</dbReference>
<keyword evidence="11 16" id="KW-0472">Membrane</keyword>
<proteinExistence type="inferred from homology"/>
<dbReference type="InterPro" id="IPR000462">
    <property type="entry name" value="CDP-OH_P_trans"/>
</dbReference>
<sequence length="177" mass="19740">MFLLRRIDYTKLKAQKANAITLMNLSFGILSIVFILKGFIQMSILFIFLAALFDRFDGIVARKYNIESDFGKELDSLSDLVSFGLAPALLVYETSLNKVPTVGITLVIFFVLCGAIRLARYNVKEFDGAFYGVPITAAGTILTFFVLFSNQLPILFFAVITAILMVLMVSNVRVQKV</sequence>
<dbReference type="EC" id="2.7.8.8" evidence="4"/>
<evidence type="ECO:0000313" key="17">
    <source>
        <dbReference type="EMBL" id="GEN31710.1"/>
    </source>
</evidence>
<evidence type="ECO:0000256" key="7">
    <source>
        <dbReference type="ARBA" id="ARBA00022679"/>
    </source>
</evidence>
<keyword evidence="9 16" id="KW-1133">Transmembrane helix</keyword>
<evidence type="ECO:0000256" key="15">
    <source>
        <dbReference type="RuleBase" id="RU003750"/>
    </source>
</evidence>
<evidence type="ECO:0000256" key="13">
    <source>
        <dbReference type="ARBA" id="ARBA00023264"/>
    </source>
</evidence>
<dbReference type="Pfam" id="PF01066">
    <property type="entry name" value="CDP-OH_P_transf"/>
    <property type="match status" value="1"/>
</dbReference>
<evidence type="ECO:0000256" key="1">
    <source>
        <dbReference type="ARBA" id="ARBA00000287"/>
    </source>
</evidence>
<evidence type="ECO:0000256" key="12">
    <source>
        <dbReference type="ARBA" id="ARBA00023209"/>
    </source>
</evidence>
<evidence type="ECO:0000256" key="10">
    <source>
        <dbReference type="ARBA" id="ARBA00023098"/>
    </source>
</evidence>
<comment type="subcellular location">
    <subcellularLocation>
        <location evidence="2">Endomembrane system</location>
        <topology evidence="2">Multi-pass membrane protein</topology>
    </subcellularLocation>
</comment>
<dbReference type="OrthoDB" id="9777147at2"/>
<dbReference type="EMBL" id="BJXW01000022">
    <property type="protein sequence ID" value="GEN31710.1"/>
    <property type="molecule type" value="Genomic_DNA"/>
</dbReference>
<comment type="similarity">
    <text evidence="3 15">Belongs to the CDP-alcohol phosphatidyltransferase class-I family.</text>
</comment>
<comment type="catalytic activity">
    <reaction evidence="1">
        <text>a CDP-1,2-diacyl-sn-glycerol + L-serine = a 1,2-diacyl-sn-glycero-3-phospho-L-serine + CMP + H(+)</text>
        <dbReference type="Rhea" id="RHEA:16913"/>
        <dbReference type="ChEBI" id="CHEBI:15378"/>
        <dbReference type="ChEBI" id="CHEBI:33384"/>
        <dbReference type="ChEBI" id="CHEBI:57262"/>
        <dbReference type="ChEBI" id="CHEBI:58332"/>
        <dbReference type="ChEBI" id="CHEBI:60377"/>
        <dbReference type="EC" id="2.7.8.8"/>
    </reaction>
</comment>
<keyword evidence="12" id="KW-0594">Phospholipid biosynthesis</keyword>
<dbReference type="GO" id="GO:0003882">
    <property type="term" value="F:CDP-diacylglycerol-serine O-phosphatidyltransferase activity"/>
    <property type="evidence" value="ECO:0007669"/>
    <property type="project" value="UniProtKB-EC"/>
</dbReference>
<evidence type="ECO:0000256" key="11">
    <source>
        <dbReference type="ARBA" id="ARBA00023136"/>
    </source>
</evidence>
<dbReference type="InterPro" id="IPR050324">
    <property type="entry name" value="CDP-alcohol_PTase-I"/>
</dbReference>
<evidence type="ECO:0000256" key="14">
    <source>
        <dbReference type="ARBA" id="ARBA00032361"/>
    </source>
</evidence>
<feature type="transmembrane region" description="Helical" evidence="16">
    <location>
        <begin position="99"/>
        <end position="116"/>
    </location>
</feature>
<gene>
    <name evidence="17" type="ORF">CQU01_19480</name>
</gene>
<protein>
    <recommendedName>
        <fullName evidence="5">CDP-diacylglycerol--serine O-phosphatidyltransferase</fullName>
        <ecNumber evidence="4">2.7.8.8</ecNumber>
    </recommendedName>
    <alternativeName>
        <fullName evidence="14">Phosphatidylserine synthase</fullName>
    </alternativeName>
</protein>
<dbReference type="PROSITE" id="PS00379">
    <property type="entry name" value="CDP_ALCOHOL_P_TRANSF"/>
    <property type="match status" value="1"/>
</dbReference>
<evidence type="ECO:0000256" key="6">
    <source>
        <dbReference type="ARBA" id="ARBA00022516"/>
    </source>
</evidence>
<comment type="caution">
    <text evidence="17">The sequence shown here is derived from an EMBL/GenBank/DDBJ whole genome shotgun (WGS) entry which is preliminary data.</text>
</comment>
<dbReference type="InterPro" id="IPR048254">
    <property type="entry name" value="CDP_ALCOHOL_P_TRANSF_CS"/>
</dbReference>
<accession>A0A511UYJ6</accession>
<evidence type="ECO:0000256" key="16">
    <source>
        <dbReference type="SAM" id="Phobius"/>
    </source>
</evidence>
<keyword evidence="7 15" id="KW-0808">Transferase</keyword>
<feature type="transmembrane region" description="Helical" evidence="16">
    <location>
        <begin position="128"/>
        <end position="148"/>
    </location>
</feature>
<evidence type="ECO:0000313" key="18">
    <source>
        <dbReference type="Proteomes" id="UP000321491"/>
    </source>
</evidence>
<dbReference type="AlphaFoldDB" id="A0A511UYJ6"/>
<evidence type="ECO:0000256" key="5">
    <source>
        <dbReference type="ARBA" id="ARBA00017171"/>
    </source>
</evidence>
<dbReference type="NCBIfam" id="TIGR00473">
    <property type="entry name" value="pssA"/>
    <property type="match status" value="1"/>
</dbReference>
<dbReference type="Gene3D" id="1.20.120.1760">
    <property type="match status" value="1"/>
</dbReference>
<dbReference type="GO" id="GO:0012505">
    <property type="term" value="C:endomembrane system"/>
    <property type="evidence" value="ECO:0007669"/>
    <property type="project" value="UniProtKB-SubCell"/>
</dbReference>
<organism evidence="17 18">
    <name type="scientific">Cerasibacillus quisquiliarum</name>
    <dbReference type="NCBI Taxonomy" id="227865"/>
    <lineage>
        <taxon>Bacteria</taxon>
        <taxon>Bacillati</taxon>
        <taxon>Bacillota</taxon>
        <taxon>Bacilli</taxon>
        <taxon>Bacillales</taxon>
        <taxon>Bacillaceae</taxon>
        <taxon>Cerasibacillus</taxon>
    </lineage>
</organism>
<keyword evidence="6" id="KW-0444">Lipid biosynthesis</keyword>
<feature type="transmembrane region" description="Helical" evidence="16">
    <location>
        <begin position="154"/>
        <end position="174"/>
    </location>
</feature>